<dbReference type="PANTHER" id="PTHR22642:SF2">
    <property type="entry name" value="PROTEIN LONG AFTER FAR-RED 3"/>
    <property type="match status" value="1"/>
</dbReference>
<evidence type="ECO:0000313" key="4">
    <source>
        <dbReference type="Proteomes" id="UP000321039"/>
    </source>
</evidence>
<dbReference type="CDD" id="cd01300">
    <property type="entry name" value="YtcJ_like"/>
    <property type="match status" value="1"/>
</dbReference>
<name>A0A5C9A358_9GAMM</name>
<dbReference type="AlphaFoldDB" id="A0A5C9A358"/>
<protein>
    <submittedName>
        <fullName evidence="3">Amidohydrolase</fullName>
    </submittedName>
</protein>
<dbReference type="Gene3D" id="3.20.20.140">
    <property type="entry name" value="Metal-dependent hydrolases"/>
    <property type="match status" value="1"/>
</dbReference>
<evidence type="ECO:0000256" key="1">
    <source>
        <dbReference type="SAM" id="SignalP"/>
    </source>
</evidence>
<comment type="caution">
    <text evidence="3">The sequence shown here is derived from an EMBL/GenBank/DDBJ whole genome shotgun (WGS) entry which is preliminary data.</text>
</comment>
<reference evidence="3 4" key="1">
    <citation type="submission" date="2019-08" db="EMBL/GenBank/DDBJ databases">
        <title>Parahaliea maris sp. nov., isolated from the surface seawater.</title>
        <authorList>
            <person name="Liu Y."/>
        </authorList>
    </citation>
    <scope>NUCLEOTIDE SEQUENCE [LARGE SCALE GENOMIC DNA]</scope>
    <source>
        <strain evidence="3 4">HSLHS9</strain>
    </source>
</reference>
<dbReference type="SUPFAM" id="SSF51556">
    <property type="entry name" value="Metallo-dependent hydrolases"/>
    <property type="match status" value="1"/>
</dbReference>
<evidence type="ECO:0000313" key="3">
    <source>
        <dbReference type="EMBL" id="TXS93771.1"/>
    </source>
</evidence>
<dbReference type="InterPro" id="IPR013108">
    <property type="entry name" value="Amidohydro_3"/>
</dbReference>
<accession>A0A5C9A358</accession>
<gene>
    <name evidence="3" type="ORF">FV139_09025</name>
</gene>
<sequence length="568" mass="61748">MKRKLLPWGIAMLAAFSGGHAFAEAPADRVFYGDHIITMDSALPSAEAVAIRGDSIVYVGDREGAGEFLGADTQSVELGDKALVPGLIDSHGHVTMSARLIDYVNASSPPVGTSENIGDILELLKDRLKNNPPPEGGWLMAYGYDDSLLAENRHPTRHDLDKVSADVPIYMMHVSGHLGAANSAALAAAGITEDTPNPPGGVFRRERGSQVPNGVVEEAAMQKLLMPQFAANAGDSSKFERQLKEAVQQFASYGITTIQDGGAQMMDVNVMRDMADRGEIKADIVAIPVARGNLDFDDVAALYEEGYHGSVRVGGVKFVVDGSPQGRTAWTTKPYNANPHGVEGPYTAYPTVVPNEFKAQTKDLLHRGIPVYAHGNGDAAIDLTMDAVEEAFEGEEIPDHRSVIIHAQLMRPDQVDRAAELDMVPSFYSAHSFFWGDWHRESFGDERAFHISPAQSALQKGVHFTIHNDSPVVPPDMMRLMWIAVNRETRNGVILGEDQRLSPYDALYAMTLGGAYQYFEEEKKGSLTVGKQADLVVLGADPLEVDPKTIKDIPVLETISRGKTIFQQ</sequence>
<feature type="domain" description="Amidohydrolase 3" evidence="2">
    <location>
        <begin position="76"/>
        <end position="566"/>
    </location>
</feature>
<dbReference type="Gene3D" id="2.30.40.10">
    <property type="entry name" value="Urease, subunit C, domain 1"/>
    <property type="match status" value="1"/>
</dbReference>
<feature type="signal peptide" evidence="1">
    <location>
        <begin position="1"/>
        <end position="23"/>
    </location>
</feature>
<dbReference type="GO" id="GO:0016810">
    <property type="term" value="F:hydrolase activity, acting on carbon-nitrogen (but not peptide) bonds"/>
    <property type="evidence" value="ECO:0007669"/>
    <property type="project" value="InterPro"/>
</dbReference>
<feature type="chain" id="PRO_5022724200" evidence="1">
    <location>
        <begin position="24"/>
        <end position="568"/>
    </location>
</feature>
<evidence type="ECO:0000259" key="2">
    <source>
        <dbReference type="Pfam" id="PF07969"/>
    </source>
</evidence>
<keyword evidence="1" id="KW-0732">Signal</keyword>
<dbReference type="InterPro" id="IPR032466">
    <property type="entry name" value="Metal_Hydrolase"/>
</dbReference>
<dbReference type="Gene3D" id="3.10.310.70">
    <property type="match status" value="1"/>
</dbReference>
<dbReference type="SUPFAM" id="SSF51338">
    <property type="entry name" value="Composite domain of metallo-dependent hydrolases"/>
    <property type="match status" value="1"/>
</dbReference>
<dbReference type="Proteomes" id="UP000321039">
    <property type="component" value="Unassembled WGS sequence"/>
</dbReference>
<proteinExistence type="predicted"/>
<dbReference type="RefSeq" id="WP_148068114.1">
    <property type="nucleotide sequence ID" value="NZ_VRZA01000003.1"/>
</dbReference>
<dbReference type="InterPro" id="IPR033932">
    <property type="entry name" value="YtcJ-like"/>
</dbReference>
<keyword evidence="3" id="KW-0378">Hydrolase</keyword>
<dbReference type="Pfam" id="PF07969">
    <property type="entry name" value="Amidohydro_3"/>
    <property type="match status" value="1"/>
</dbReference>
<keyword evidence="4" id="KW-1185">Reference proteome</keyword>
<dbReference type="PANTHER" id="PTHR22642">
    <property type="entry name" value="IMIDAZOLONEPROPIONASE"/>
    <property type="match status" value="1"/>
</dbReference>
<organism evidence="3 4">
    <name type="scientific">Parahaliea maris</name>
    <dbReference type="NCBI Taxonomy" id="2716870"/>
    <lineage>
        <taxon>Bacteria</taxon>
        <taxon>Pseudomonadati</taxon>
        <taxon>Pseudomonadota</taxon>
        <taxon>Gammaproteobacteria</taxon>
        <taxon>Cellvibrionales</taxon>
        <taxon>Halieaceae</taxon>
        <taxon>Parahaliea</taxon>
    </lineage>
</organism>
<dbReference type="EMBL" id="VRZA01000003">
    <property type="protein sequence ID" value="TXS93771.1"/>
    <property type="molecule type" value="Genomic_DNA"/>
</dbReference>
<dbReference type="InterPro" id="IPR011059">
    <property type="entry name" value="Metal-dep_hydrolase_composite"/>
</dbReference>